<dbReference type="GO" id="GO:0005524">
    <property type="term" value="F:ATP binding"/>
    <property type="evidence" value="ECO:0007669"/>
    <property type="project" value="UniProtKB-KW"/>
</dbReference>
<evidence type="ECO:0000313" key="6">
    <source>
        <dbReference type="Proteomes" id="UP000594637"/>
    </source>
</evidence>
<reference evidence="5 6" key="1">
    <citation type="submission" date="2020-11" db="EMBL/GenBank/DDBJ databases">
        <title>Actinomyces sp. ZJ750.</title>
        <authorList>
            <person name="Zhou J."/>
        </authorList>
    </citation>
    <scope>NUCLEOTIDE SEQUENCE [LARGE SCALE GENOMIC DNA]</scope>
    <source>
        <strain evidence="5 6">ZJ750</strain>
    </source>
</reference>
<accession>A0A7T0LN33</accession>
<dbReference type="InterPro" id="IPR003593">
    <property type="entry name" value="AAA+_ATPase"/>
</dbReference>
<keyword evidence="3 5" id="KW-0067">ATP-binding</keyword>
<dbReference type="CDD" id="cd03221">
    <property type="entry name" value="ABCF_EF-3"/>
    <property type="match status" value="1"/>
</dbReference>
<dbReference type="PROSITE" id="PS00211">
    <property type="entry name" value="ABC_TRANSPORTER_1"/>
    <property type="match status" value="1"/>
</dbReference>
<dbReference type="Pfam" id="PF00005">
    <property type="entry name" value="ABC_tran"/>
    <property type="match status" value="3"/>
</dbReference>
<dbReference type="KEGG" id="arep:ID810_05905"/>
<dbReference type="InterPro" id="IPR003439">
    <property type="entry name" value="ABC_transporter-like_ATP-bd"/>
</dbReference>
<dbReference type="PANTHER" id="PTHR19211">
    <property type="entry name" value="ATP-BINDING TRANSPORT PROTEIN-RELATED"/>
    <property type="match status" value="1"/>
</dbReference>
<dbReference type="PROSITE" id="PS50893">
    <property type="entry name" value="ABC_TRANSPORTER_2"/>
    <property type="match status" value="2"/>
</dbReference>
<evidence type="ECO:0000259" key="4">
    <source>
        <dbReference type="PROSITE" id="PS50893"/>
    </source>
</evidence>
<feature type="domain" description="ABC transporter" evidence="4">
    <location>
        <begin position="4"/>
        <end position="266"/>
    </location>
</feature>
<dbReference type="Gene3D" id="3.40.50.300">
    <property type="entry name" value="P-loop containing nucleotide triphosphate hydrolases"/>
    <property type="match status" value="3"/>
</dbReference>
<gene>
    <name evidence="5" type="ORF">ID810_05905</name>
</gene>
<evidence type="ECO:0000256" key="2">
    <source>
        <dbReference type="ARBA" id="ARBA00022741"/>
    </source>
</evidence>
<proteinExistence type="predicted"/>
<protein>
    <submittedName>
        <fullName evidence="5">ABC-F family ATP-binding cassette domain-containing protein</fullName>
    </submittedName>
</protein>
<dbReference type="AlphaFoldDB" id="A0A7T0LN33"/>
<dbReference type="InterPro" id="IPR027417">
    <property type="entry name" value="P-loop_NTPase"/>
</dbReference>
<dbReference type="SMART" id="SM00382">
    <property type="entry name" value="AAA"/>
    <property type="match status" value="2"/>
</dbReference>
<evidence type="ECO:0000256" key="1">
    <source>
        <dbReference type="ARBA" id="ARBA00022737"/>
    </source>
</evidence>
<dbReference type="GO" id="GO:0016887">
    <property type="term" value="F:ATP hydrolysis activity"/>
    <property type="evidence" value="ECO:0007669"/>
    <property type="project" value="InterPro"/>
</dbReference>
<dbReference type="SUPFAM" id="SSF52540">
    <property type="entry name" value="P-loop containing nucleoside triphosphate hydrolases"/>
    <property type="match status" value="2"/>
</dbReference>
<organism evidence="5 6">
    <name type="scientific">Actinomyces respiraculi</name>
    <dbReference type="NCBI Taxonomy" id="2744574"/>
    <lineage>
        <taxon>Bacteria</taxon>
        <taxon>Bacillati</taxon>
        <taxon>Actinomycetota</taxon>
        <taxon>Actinomycetes</taxon>
        <taxon>Actinomycetales</taxon>
        <taxon>Actinomycetaceae</taxon>
        <taxon>Actinomyces</taxon>
    </lineage>
</organism>
<dbReference type="EMBL" id="CP063989">
    <property type="protein sequence ID" value="QPL06418.1"/>
    <property type="molecule type" value="Genomic_DNA"/>
</dbReference>
<evidence type="ECO:0000256" key="3">
    <source>
        <dbReference type="ARBA" id="ARBA00022840"/>
    </source>
</evidence>
<dbReference type="PANTHER" id="PTHR19211:SF123">
    <property type="entry name" value="ABC TRANSPORTER"/>
    <property type="match status" value="1"/>
</dbReference>
<dbReference type="FunFam" id="3.40.50.300:FF:000011">
    <property type="entry name" value="Putative ABC transporter ATP-binding component"/>
    <property type="match status" value="1"/>
</dbReference>
<feature type="domain" description="ABC transporter" evidence="4">
    <location>
        <begin position="359"/>
        <end position="556"/>
    </location>
</feature>
<sequence>MPAITLIDLTFSHTAEPLLERVSFTVVDGERACLVGPNGCGKTTLLQLVTGALAPDSGSATVTGLDDWGCGLRPAPDVLTMTGSVGDYLDAATAAPRDLLTRFDEVAAALASSPSAADETRLTREYDHLLAAMTAADVWGLEARIEQTLAGLGLAALTGPEGRGRDLLTLSPGQRGRLELAATLLASPSALILDEPTNHLDDEAIAYLTAFLIDFGGPVLLASHDRAFLDDVATVLLDLDTAPWQALVTAEGAPALPGVQRCAGTYTDYLVRKAAARAGHAALHTAQQEGKRDIRAHRRASEDIARGGVRLKEASGKQKKFFADRASKTFTRRAHHDDRKMEALTAREVRKPREYRLHLDLPPVAAGAGVALAARQAAVPGRLAPVTLDLRVGEHLLLTGPNGCGKSTLLRWAATGRAPAEQATGTLTLDGALAVVPQRLPRPGDRGLDEETWARGIGERGTGVLHPAYWHRCVGELSAGNQRRVQLALAAAAAPEVLVIDEPTNYLDLDTIEALEQALAGWSGTLLVASHDRWLTRHWVGRRLEMEPARPASGAVR</sequence>
<dbReference type="InterPro" id="IPR017871">
    <property type="entry name" value="ABC_transporter-like_CS"/>
</dbReference>
<keyword evidence="1" id="KW-0677">Repeat</keyword>
<name>A0A7T0LN33_9ACTO</name>
<keyword evidence="2" id="KW-0547">Nucleotide-binding</keyword>
<dbReference type="Proteomes" id="UP000594637">
    <property type="component" value="Chromosome"/>
</dbReference>
<dbReference type="InterPro" id="IPR050611">
    <property type="entry name" value="ABCF"/>
</dbReference>
<dbReference type="RefSeq" id="WP_166855033.1">
    <property type="nucleotide sequence ID" value="NZ_CP063989.1"/>
</dbReference>
<keyword evidence="6" id="KW-1185">Reference proteome</keyword>
<evidence type="ECO:0000313" key="5">
    <source>
        <dbReference type="EMBL" id="QPL06418.1"/>
    </source>
</evidence>